<keyword evidence="3" id="KW-1185">Reference proteome</keyword>
<evidence type="ECO:0000313" key="3">
    <source>
        <dbReference type="Proteomes" id="UP001233360"/>
    </source>
</evidence>
<feature type="region of interest" description="Disordered" evidence="1">
    <location>
        <begin position="89"/>
        <end position="115"/>
    </location>
</feature>
<dbReference type="SUPFAM" id="SSF46785">
    <property type="entry name" value="Winged helix' DNA-binding domain"/>
    <property type="match status" value="1"/>
</dbReference>
<reference evidence="2 3" key="1">
    <citation type="submission" date="2023-07" db="EMBL/GenBank/DDBJ databases">
        <title>Functional and genomic diversity of the sorghum phyllosphere microbiome.</title>
        <authorList>
            <person name="Shade A."/>
        </authorList>
    </citation>
    <scope>NUCLEOTIDE SEQUENCE [LARGE SCALE GENOMIC DNA]</scope>
    <source>
        <strain evidence="2 3">SORGH_AS_0887</strain>
    </source>
</reference>
<organism evidence="2 3">
    <name type="scientific">Acinetobacter baylyi</name>
    <dbReference type="NCBI Taxonomy" id="202950"/>
    <lineage>
        <taxon>Bacteria</taxon>
        <taxon>Pseudomonadati</taxon>
        <taxon>Pseudomonadota</taxon>
        <taxon>Gammaproteobacteria</taxon>
        <taxon>Moraxellales</taxon>
        <taxon>Moraxellaceae</taxon>
        <taxon>Acinetobacter</taxon>
    </lineage>
</organism>
<evidence type="ECO:0000256" key="1">
    <source>
        <dbReference type="SAM" id="MobiDB-lite"/>
    </source>
</evidence>
<dbReference type="Pfam" id="PF13730">
    <property type="entry name" value="HTH_36"/>
    <property type="match status" value="1"/>
</dbReference>
<protein>
    <submittedName>
        <fullName evidence="2">Pyocin large subunit-like protein</fullName>
    </submittedName>
</protein>
<dbReference type="EMBL" id="JAUTBK010000002">
    <property type="protein sequence ID" value="MDQ1210585.1"/>
    <property type="molecule type" value="Genomic_DNA"/>
</dbReference>
<dbReference type="InterPro" id="IPR036390">
    <property type="entry name" value="WH_DNA-bd_sf"/>
</dbReference>
<dbReference type="Proteomes" id="UP001233360">
    <property type="component" value="Unassembled WGS sequence"/>
</dbReference>
<proteinExistence type="predicted"/>
<feature type="compositionally biased region" description="Polar residues" evidence="1">
    <location>
        <begin position="94"/>
        <end position="115"/>
    </location>
</feature>
<dbReference type="InterPro" id="IPR036388">
    <property type="entry name" value="WH-like_DNA-bd_sf"/>
</dbReference>
<gene>
    <name evidence="2" type="ORF">QE380_003508</name>
</gene>
<dbReference type="Gene3D" id="1.10.10.10">
    <property type="entry name" value="Winged helix-like DNA-binding domain superfamily/Winged helix DNA-binding domain"/>
    <property type="match status" value="1"/>
</dbReference>
<comment type="caution">
    <text evidence="2">The sequence shown here is derived from an EMBL/GenBank/DDBJ whole genome shotgun (WGS) entry which is preliminary data.</text>
</comment>
<sequence>MSLDASIWAWKAQVKNSSQRLVLLTLSDRVGETHRCYLSIKRMEKDTKLNRKTIIKVLDELEASGFIKDTGEISGNGVKVYLLTGVTGREDDSVTSPKNGTATSTNFGTQNLSRNQSIESKNKKTWLCLKKLREEISQANPEI</sequence>
<name>A0ABU0V196_ACIBI</name>
<accession>A0ABU0V196</accession>
<evidence type="ECO:0000313" key="2">
    <source>
        <dbReference type="EMBL" id="MDQ1210585.1"/>
    </source>
</evidence>